<evidence type="ECO:0000313" key="2">
    <source>
        <dbReference type="EMBL" id="TCU80296.1"/>
    </source>
</evidence>
<keyword evidence="4" id="KW-1185">Reference proteome</keyword>
<dbReference type="EMBL" id="SMBT01000029">
    <property type="protein sequence ID" value="TCU80296.1"/>
    <property type="molecule type" value="Genomic_DNA"/>
</dbReference>
<dbReference type="AlphaFoldDB" id="A0A377Q2D3"/>
<organism evidence="1 3">
    <name type="scientific">Iodobacter fluviatilis</name>
    <dbReference type="NCBI Taxonomy" id="537"/>
    <lineage>
        <taxon>Bacteria</taxon>
        <taxon>Pseudomonadati</taxon>
        <taxon>Pseudomonadota</taxon>
        <taxon>Betaproteobacteria</taxon>
        <taxon>Neisseriales</taxon>
        <taxon>Chitinibacteraceae</taxon>
        <taxon>Iodobacter</taxon>
    </lineage>
</organism>
<reference evidence="1 3" key="1">
    <citation type="submission" date="2018-06" db="EMBL/GenBank/DDBJ databases">
        <authorList>
            <consortium name="Pathogen Informatics"/>
            <person name="Doyle S."/>
        </authorList>
    </citation>
    <scope>NUCLEOTIDE SEQUENCE [LARGE SCALE GENOMIC DNA]</scope>
    <source>
        <strain evidence="1 3">NCTC11159</strain>
    </source>
</reference>
<proteinExistence type="predicted"/>
<sequence>MAGRGLRQVKSNLIPDAQPAAQEGVCMRADSTEILRPARLIYGRIDTFLNGQYALNHG</sequence>
<reference evidence="2 4" key="2">
    <citation type="submission" date="2019-03" db="EMBL/GenBank/DDBJ databases">
        <title>Genomic Encyclopedia of Type Strains, Phase IV (KMG-IV): sequencing the most valuable type-strain genomes for metagenomic binning, comparative biology and taxonomic classification.</title>
        <authorList>
            <person name="Goeker M."/>
        </authorList>
    </citation>
    <scope>NUCLEOTIDE SEQUENCE [LARGE SCALE GENOMIC DNA]</scope>
    <source>
        <strain evidence="2 4">DSM 3764</strain>
    </source>
</reference>
<name>A0A377Q2D3_9NEIS</name>
<protein>
    <submittedName>
        <fullName evidence="1">Uncharacterized protein</fullName>
    </submittedName>
</protein>
<dbReference type="Proteomes" id="UP000255108">
    <property type="component" value="Unassembled WGS sequence"/>
</dbReference>
<evidence type="ECO:0000313" key="3">
    <source>
        <dbReference type="Proteomes" id="UP000255108"/>
    </source>
</evidence>
<gene>
    <name evidence="2" type="ORF">EV682_12911</name>
    <name evidence="1" type="ORF">NCTC11159_00008</name>
</gene>
<evidence type="ECO:0000313" key="4">
    <source>
        <dbReference type="Proteomes" id="UP000295794"/>
    </source>
</evidence>
<dbReference type="EMBL" id="UGHR01000001">
    <property type="protein sequence ID" value="STQ88997.1"/>
    <property type="molecule type" value="Genomic_DNA"/>
</dbReference>
<evidence type="ECO:0000313" key="1">
    <source>
        <dbReference type="EMBL" id="STQ88997.1"/>
    </source>
</evidence>
<dbReference type="Proteomes" id="UP000295794">
    <property type="component" value="Unassembled WGS sequence"/>
</dbReference>
<accession>A0A377Q2D3</accession>